<reference evidence="4" key="1">
    <citation type="journal article" date="2018" name="Nat. Microbiol.">
        <title>Leveraging single-cell genomics to expand the fungal tree of life.</title>
        <authorList>
            <person name="Ahrendt S.R."/>
            <person name="Quandt C.A."/>
            <person name="Ciobanu D."/>
            <person name="Clum A."/>
            <person name="Salamov A."/>
            <person name="Andreopoulos B."/>
            <person name="Cheng J.F."/>
            <person name="Woyke T."/>
            <person name="Pelin A."/>
            <person name="Henrissat B."/>
            <person name="Reynolds N.K."/>
            <person name="Benny G.L."/>
            <person name="Smith M.E."/>
            <person name="James T.Y."/>
            <person name="Grigoriev I.V."/>
        </authorList>
    </citation>
    <scope>NUCLEOTIDE SEQUENCE [LARGE SCALE GENOMIC DNA]</scope>
</reference>
<dbReference type="PANTHER" id="PTHR13459">
    <property type="entry name" value="E3 UBIQUITIN-PROTEIN LIGASE RNF220 ISOFORM X1"/>
    <property type="match status" value="1"/>
</dbReference>
<feature type="compositionally biased region" description="Low complexity" evidence="1">
    <location>
        <begin position="167"/>
        <end position="182"/>
    </location>
</feature>
<organism evidence="3 4">
    <name type="scientific">Piptocephalis cylindrospora</name>
    <dbReference type="NCBI Taxonomy" id="1907219"/>
    <lineage>
        <taxon>Eukaryota</taxon>
        <taxon>Fungi</taxon>
        <taxon>Fungi incertae sedis</taxon>
        <taxon>Zoopagomycota</taxon>
        <taxon>Zoopagomycotina</taxon>
        <taxon>Zoopagomycetes</taxon>
        <taxon>Zoopagales</taxon>
        <taxon>Piptocephalidaceae</taxon>
        <taxon>Piptocephalis</taxon>
    </lineage>
</organism>
<dbReference type="InterPro" id="IPR052443">
    <property type="entry name" value="E3_ubiq-ligase_RNF220-like"/>
</dbReference>
<feature type="region of interest" description="Disordered" evidence="1">
    <location>
        <begin position="167"/>
        <end position="246"/>
    </location>
</feature>
<protein>
    <recommendedName>
        <fullName evidence="2">E3 ubiquitin-protein ligase RNF220 middle domain-containing protein</fullName>
    </recommendedName>
</protein>
<feature type="compositionally biased region" description="Acidic residues" evidence="1">
    <location>
        <begin position="215"/>
        <end position="229"/>
    </location>
</feature>
<dbReference type="InterPro" id="IPR031824">
    <property type="entry name" value="RNF220_mid"/>
</dbReference>
<evidence type="ECO:0000256" key="1">
    <source>
        <dbReference type="SAM" id="MobiDB-lite"/>
    </source>
</evidence>
<accession>A0A4P9Y864</accession>
<dbReference type="GO" id="GO:0061630">
    <property type="term" value="F:ubiquitin protein ligase activity"/>
    <property type="evidence" value="ECO:0007669"/>
    <property type="project" value="TreeGrafter"/>
</dbReference>
<dbReference type="Proteomes" id="UP000267251">
    <property type="component" value="Unassembled WGS sequence"/>
</dbReference>
<dbReference type="GO" id="GO:0016567">
    <property type="term" value="P:protein ubiquitination"/>
    <property type="evidence" value="ECO:0007669"/>
    <property type="project" value="TreeGrafter"/>
</dbReference>
<feature type="compositionally biased region" description="Acidic residues" evidence="1">
    <location>
        <begin position="187"/>
        <end position="200"/>
    </location>
</feature>
<evidence type="ECO:0000259" key="2">
    <source>
        <dbReference type="Pfam" id="PF15926"/>
    </source>
</evidence>
<evidence type="ECO:0000313" key="3">
    <source>
        <dbReference type="EMBL" id="RKP14501.1"/>
    </source>
</evidence>
<evidence type="ECO:0000313" key="4">
    <source>
        <dbReference type="Proteomes" id="UP000267251"/>
    </source>
</evidence>
<feature type="domain" description="E3 ubiquitin-protein ligase RNF220 middle" evidence="2">
    <location>
        <begin position="92"/>
        <end position="225"/>
    </location>
</feature>
<dbReference type="EMBL" id="KZ987826">
    <property type="protein sequence ID" value="RKP14501.1"/>
    <property type="molecule type" value="Genomic_DNA"/>
</dbReference>
<feature type="region of interest" description="Disordered" evidence="1">
    <location>
        <begin position="266"/>
        <end position="285"/>
    </location>
</feature>
<feature type="compositionally biased region" description="Polar residues" evidence="1">
    <location>
        <begin position="237"/>
        <end position="246"/>
    </location>
</feature>
<dbReference type="OrthoDB" id="6270329at2759"/>
<name>A0A4P9Y864_9FUNG</name>
<gene>
    <name evidence="3" type="ORF">BJ684DRAFT_15173</name>
</gene>
<dbReference type="Pfam" id="PF15926">
    <property type="entry name" value="RNF220"/>
    <property type="match status" value="1"/>
</dbReference>
<dbReference type="PANTHER" id="PTHR13459:SF1">
    <property type="entry name" value="E3 UBIQUITIN-PROTEIN LIGASE RNF220 ISOFORM X1"/>
    <property type="match status" value="1"/>
</dbReference>
<proteinExistence type="predicted"/>
<feature type="region of interest" description="Disordered" evidence="1">
    <location>
        <begin position="36"/>
        <end position="57"/>
    </location>
</feature>
<sequence>MAAKSVTCPLCQKRIPTEGNALEVHYMAELTALQAASDQGPSAGPRLSTRRSDRSGSVQFDKAIEELRARRVSRVTGSNVGAAGSKTNGGAQEAHHPRCFMCGMTLPGEDLEAVNTHIDTCLGGGQPSSRIEESETMTTAQDGMETQSDFLEYTWAGETRIRATALSGSISQSSSGSAVSDSRTTAEVDEGDVNVDDDDTQQYGSSQYGERDLEMEMEEDDEEEEEVVQETEPRESGFNSHASPSMTESLVVQSLKARIRELEQSYSHDHGVSSVQGRSSGGGSRRSELKCLICMDGYKEPAASIVCWHVHCPYAPKNCVPSVKRSRFPRIYDEFTCDRVVLASRKAMFSVSKITLPSDL</sequence>
<dbReference type="AlphaFoldDB" id="A0A4P9Y864"/>
<keyword evidence="4" id="KW-1185">Reference proteome</keyword>